<comment type="caution">
    <text evidence="2">The sequence shown here is derived from an EMBL/GenBank/DDBJ whole genome shotgun (WGS) entry which is preliminary data.</text>
</comment>
<gene>
    <name evidence="2" type="ORF">E1286_45650</name>
</gene>
<reference evidence="2 3" key="1">
    <citation type="submission" date="2019-03" db="EMBL/GenBank/DDBJ databases">
        <title>Draft genome sequences of novel Actinobacteria.</title>
        <authorList>
            <person name="Sahin N."/>
            <person name="Ay H."/>
            <person name="Saygin H."/>
        </authorList>
    </citation>
    <scope>NUCLEOTIDE SEQUENCE [LARGE SCALE GENOMIC DNA]</scope>
    <source>
        <strain evidence="2 3">CH32</strain>
    </source>
</reference>
<evidence type="ECO:0000256" key="1">
    <source>
        <dbReference type="SAM" id="MobiDB-lite"/>
    </source>
</evidence>
<dbReference type="OrthoDB" id="3543823at2"/>
<accession>A0A4R4XJM9</accession>
<keyword evidence="3" id="KW-1185">Reference proteome</keyword>
<sequence length="133" mass="14946">MNIEAEIRDLKRRIAALEADVPPGSGTSARRRARTRRRHTIPAHNCTRQEDPPADTLRAPARGDDLRAQIRFLQAEVNDDLSALNVEIGGFRRQANDHFASAHHTARAHHDSLQRALTGLTHLLERLLTRLDA</sequence>
<evidence type="ECO:0000313" key="2">
    <source>
        <dbReference type="EMBL" id="TDD30919.1"/>
    </source>
</evidence>
<dbReference type="Proteomes" id="UP000295302">
    <property type="component" value="Unassembled WGS sequence"/>
</dbReference>
<organism evidence="2 3">
    <name type="scientific">Nonomuraea terrae</name>
    <dbReference type="NCBI Taxonomy" id="2530383"/>
    <lineage>
        <taxon>Bacteria</taxon>
        <taxon>Bacillati</taxon>
        <taxon>Actinomycetota</taxon>
        <taxon>Actinomycetes</taxon>
        <taxon>Streptosporangiales</taxon>
        <taxon>Streptosporangiaceae</taxon>
        <taxon>Nonomuraea</taxon>
    </lineage>
</organism>
<name>A0A4R4XJM9_9ACTN</name>
<dbReference type="RefSeq" id="WP_132623418.1">
    <property type="nucleotide sequence ID" value="NZ_SMKQ01000340.1"/>
</dbReference>
<evidence type="ECO:0000313" key="3">
    <source>
        <dbReference type="Proteomes" id="UP000295302"/>
    </source>
</evidence>
<protein>
    <submittedName>
        <fullName evidence="2">Uncharacterized protein</fullName>
    </submittedName>
</protein>
<dbReference type="EMBL" id="SMKQ01000340">
    <property type="protein sequence ID" value="TDD30919.1"/>
    <property type="molecule type" value="Genomic_DNA"/>
</dbReference>
<dbReference type="AlphaFoldDB" id="A0A4R4XJM9"/>
<feature type="region of interest" description="Disordered" evidence="1">
    <location>
        <begin position="20"/>
        <end position="57"/>
    </location>
</feature>
<feature type="compositionally biased region" description="Basic residues" evidence="1">
    <location>
        <begin position="29"/>
        <end position="41"/>
    </location>
</feature>
<proteinExistence type="predicted"/>